<accession>A0A0A9GZP2</accession>
<name>A0A0A9GZP2_ARUDO</name>
<evidence type="ECO:0000313" key="1">
    <source>
        <dbReference type="EMBL" id="JAE30460.1"/>
    </source>
</evidence>
<reference evidence="1" key="2">
    <citation type="journal article" date="2015" name="Data Brief">
        <title>Shoot transcriptome of the giant reed, Arundo donax.</title>
        <authorList>
            <person name="Barrero R.A."/>
            <person name="Guerrero F.D."/>
            <person name="Moolhuijzen P."/>
            <person name="Goolsby J.A."/>
            <person name="Tidwell J."/>
            <person name="Bellgard S.E."/>
            <person name="Bellgard M.I."/>
        </authorList>
    </citation>
    <scope>NUCLEOTIDE SEQUENCE</scope>
    <source>
        <tissue evidence="1">Shoot tissue taken approximately 20 cm above the soil surface</tissue>
    </source>
</reference>
<protein>
    <submittedName>
        <fullName evidence="1">Uncharacterized protein</fullName>
    </submittedName>
</protein>
<reference evidence="1" key="1">
    <citation type="submission" date="2014-09" db="EMBL/GenBank/DDBJ databases">
        <authorList>
            <person name="Magalhaes I.L.F."/>
            <person name="Oliveira U."/>
            <person name="Santos F.R."/>
            <person name="Vidigal T.H.D.A."/>
            <person name="Brescovit A.D."/>
            <person name="Santos A.J."/>
        </authorList>
    </citation>
    <scope>NUCLEOTIDE SEQUENCE</scope>
    <source>
        <tissue evidence="1">Shoot tissue taken approximately 20 cm above the soil surface</tissue>
    </source>
</reference>
<sequence>MENQPRKSLLPLIVVAAGIRTSFRQSLHLRCKSIHNISSMDIQSRSMDRHVHGHLLLSHLLCSSTTPTPGRKKSSHLFFSIIEY</sequence>
<dbReference type="AlphaFoldDB" id="A0A0A9GZP2"/>
<dbReference type="EMBL" id="GBRH01167436">
    <property type="protein sequence ID" value="JAE30460.1"/>
    <property type="molecule type" value="Transcribed_RNA"/>
</dbReference>
<proteinExistence type="predicted"/>
<organism evidence="1">
    <name type="scientific">Arundo donax</name>
    <name type="common">Giant reed</name>
    <name type="synonym">Donax arundinaceus</name>
    <dbReference type="NCBI Taxonomy" id="35708"/>
    <lineage>
        <taxon>Eukaryota</taxon>
        <taxon>Viridiplantae</taxon>
        <taxon>Streptophyta</taxon>
        <taxon>Embryophyta</taxon>
        <taxon>Tracheophyta</taxon>
        <taxon>Spermatophyta</taxon>
        <taxon>Magnoliopsida</taxon>
        <taxon>Liliopsida</taxon>
        <taxon>Poales</taxon>
        <taxon>Poaceae</taxon>
        <taxon>PACMAD clade</taxon>
        <taxon>Arundinoideae</taxon>
        <taxon>Arundineae</taxon>
        <taxon>Arundo</taxon>
    </lineage>
</organism>